<evidence type="ECO:0000313" key="6">
    <source>
        <dbReference type="Proteomes" id="UP000183567"/>
    </source>
</evidence>
<comment type="caution">
    <text evidence="5">The sequence shown here is derived from an EMBL/GenBank/DDBJ whole genome shotgun (WGS) entry which is preliminary data.</text>
</comment>
<dbReference type="GO" id="GO:0008080">
    <property type="term" value="F:N-acetyltransferase activity"/>
    <property type="evidence" value="ECO:0007669"/>
    <property type="project" value="InterPro"/>
</dbReference>
<evidence type="ECO:0000313" key="5">
    <source>
        <dbReference type="EMBL" id="OJA11139.1"/>
    </source>
</evidence>
<dbReference type="PANTHER" id="PTHR13256:SF16">
    <property type="entry name" value="ALPHA_BETA-TUBULIN-N-ACETYLTRANSFERASE 9"/>
    <property type="match status" value="1"/>
</dbReference>
<dbReference type="AlphaFoldDB" id="A0A1J8PTP7"/>
<dbReference type="Pfam" id="PF13302">
    <property type="entry name" value="Acetyltransf_3"/>
    <property type="match status" value="1"/>
</dbReference>
<dbReference type="Proteomes" id="UP000183567">
    <property type="component" value="Unassembled WGS sequence"/>
</dbReference>
<comment type="similarity">
    <text evidence="1">Belongs to the acetyltransferase family. GNAT subfamily.</text>
</comment>
<dbReference type="InterPro" id="IPR000182">
    <property type="entry name" value="GNAT_dom"/>
</dbReference>
<dbReference type="InterPro" id="IPR016181">
    <property type="entry name" value="Acyl_CoA_acyltransferase"/>
</dbReference>
<protein>
    <recommendedName>
        <fullName evidence="4">N-acetyltransferase domain-containing protein</fullName>
    </recommendedName>
</protein>
<keyword evidence="6" id="KW-1185">Reference proteome</keyword>
<evidence type="ECO:0000256" key="2">
    <source>
        <dbReference type="ARBA" id="ARBA00022679"/>
    </source>
</evidence>
<reference evidence="5 6" key="1">
    <citation type="submission" date="2016-03" db="EMBL/GenBank/DDBJ databases">
        <title>Comparative genomics of the ectomycorrhizal sister species Rhizopogon vinicolor and Rhizopogon vesiculosus (Basidiomycota: Boletales) reveals a divergence of the mating type B locus.</title>
        <authorList>
            <person name="Mujic A.B."/>
            <person name="Kuo A."/>
            <person name="Tritt A."/>
            <person name="Lipzen A."/>
            <person name="Chen C."/>
            <person name="Johnson J."/>
            <person name="Sharma A."/>
            <person name="Barry K."/>
            <person name="Grigoriev I.V."/>
            <person name="Spatafora J.W."/>
        </authorList>
    </citation>
    <scope>NUCLEOTIDE SEQUENCE [LARGE SCALE GENOMIC DNA]</scope>
    <source>
        <strain evidence="5 6">AM-OR11-056</strain>
    </source>
</reference>
<gene>
    <name evidence="5" type="ORF">AZE42_02385</name>
</gene>
<evidence type="ECO:0000259" key="4">
    <source>
        <dbReference type="Pfam" id="PF13302"/>
    </source>
</evidence>
<keyword evidence="2" id="KW-0808">Transferase</keyword>
<dbReference type="SUPFAM" id="SSF55729">
    <property type="entry name" value="Acyl-CoA N-acyltransferases (Nat)"/>
    <property type="match status" value="1"/>
</dbReference>
<sequence>MITGAILRGQKVILVPYKAEHVQQYHQWMSDPVLRQLTASDPLTLDEEYDMQKLTFIILARENDEDLSANRMAGDINLFLKGRPQDDDFEAEVEIMIAELAYRRKGFALEALRLMLTYVTQAAPSFSSCATLPLHTPPPPPPLPVHPSRLVVRISQSNQPSIKLFLQLGFAVVRVVEVFDEVEMRMIEDDN</sequence>
<dbReference type="InterPro" id="IPR039135">
    <property type="entry name" value="NAT9-like"/>
</dbReference>
<dbReference type="OrthoDB" id="5043642at2759"/>
<organism evidence="5 6">
    <name type="scientific">Rhizopogon vesiculosus</name>
    <dbReference type="NCBI Taxonomy" id="180088"/>
    <lineage>
        <taxon>Eukaryota</taxon>
        <taxon>Fungi</taxon>
        <taxon>Dikarya</taxon>
        <taxon>Basidiomycota</taxon>
        <taxon>Agaricomycotina</taxon>
        <taxon>Agaricomycetes</taxon>
        <taxon>Agaricomycetidae</taxon>
        <taxon>Boletales</taxon>
        <taxon>Suillineae</taxon>
        <taxon>Rhizopogonaceae</taxon>
        <taxon>Rhizopogon</taxon>
    </lineage>
</organism>
<proteinExistence type="inferred from homology"/>
<feature type="domain" description="N-acetyltransferase" evidence="4">
    <location>
        <begin position="12"/>
        <end position="170"/>
    </location>
</feature>
<accession>A0A1J8PTP7</accession>
<name>A0A1J8PTP7_9AGAM</name>
<dbReference type="Gene3D" id="3.40.630.30">
    <property type="match status" value="1"/>
</dbReference>
<dbReference type="EMBL" id="LVVM01005213">
    <property type="protein sequence ID" value="OJA11139.1"/>
    <property type="molecule type" value="Genomic_DNA"/>
</dbReference>
<evidence type="ECO:0000256" key="1">
    <source>
        <dbReference type="ARBA" id="ARBA00009342"/>
    </source>
</evidence>
<evidence type="ECO:0000256" key="3">
    <source>
        <dbReference type="ARBA" id="ARBA00023315"/>
    </source>
</evidence>
<dbReference type="PANTHER" id="PTHR13256">
    <property type="entry name" value="N-ACETYLTRANSFERASE 9"/>
    <property type="match status" value="1"/>
</dbReference>
<keyword evidence="3" id="KW-0012">Acyltransferase</keyword>